<organism evidence="2">
    <name type="scientific">marine sediment metagenome</name>
    <dbReference type="NCBI Taxonomy" id="412755"/>
    <lineage>
        <taxon>unclassified sequences</taxon>
        <taxon>metagenomes</taxon>
        <taxon>ecological metagenomes</taxon>
    </lineage>
</organism>
<proteinExistence type="predicted"/>
<dbReference type="EMBL" id="BARS01012282">
    <property type="protein sequence ID" value="GAF98602.1"/>
    <property type="molecule type" value="Genomic_DNA"/>
</dbReference>
<sequence>MIEEMETAVSAEEAYYVASQWQLMWRKFKKHKLAALGGSILAALYFS</sequence>
<feature type="domain" description="Oligopeptide transport permease C-like N-terminal" evidence="1">
    <location>
        <begin position="19"/>
        <end position="46"/>
    </location>
</feature>
<gene>
    <name evidence="2" type="ORF">S01H1_21955</name>
</gene>
<dbReference type="Pfam" id="PF12911">
    <property type="entry name" value="OppC_N"/>
    <property type="match status" value="1"/>
</dbReference>
<comment type="caution">
    <text evidence="2">The sequence shown here is derived from an EMBL/GenBank/DDBJ whole genome shotgun (WGS) entry which is preliminary data.</text>
</comment>
<dbReference type="InterPro" id="IPR025966">
    <property type="entry name" value="OppC_N"/>
</dbReference>
<name>X0UDX8_9ZZZZ</name>
<dbReference type="AlphaFoldDB" id="X0UDX8"/>
<dbReference type="GO" id="GO:0005886">
    <property type="term" value="C:plasma membrane"/>
    <property type="evidence" value="ECO:0007669"/>
    <property type="project" value="UniProtKB-SubCell"/>
</dbReference>
<accession>X0UDX8</accession>
<reference evidence="2" key="1">
    <citation type="journal article" date="2014" name="Front. Microbiol.">
        <title>High frequency of phylogenetically diverse reductive dehalogenase-homologous genes in deep subseafloor sedimentary metagenomes.</title>
        <authorList>
            <person name="Kawai M."/>
            <person name="Futagami T."/>
            <person name="Toyoda A."/>
            <person name="Takaki Y."/>
            <person name="Nishi S."/>
            <person name="Hori S."/>
            <person name="Arai W."/>
            <person name="Tsubouchi T."/>
            <person name="Morono Y."/>
            <person name="Uchiyama I."/>
            <person name="Ito T."/>
            <person name="Fujiyama A."/>
            <person name="Inagaki F."/>
            <person name="Takami H."/>
        </authorList>
    </citation>
    <scope>NUCLEOTIDE SEQUENCE</scope>
    <source>
        <strain evidence="2">Expedition CK06-06</strain>
    </source>
</reference>
<evidence type="ECO:0000259" key="1">
    <source>
        <dbReference type="Pfam" id="PF12911"/>
    </source>
</evidence>
<evidence type="ECO:0000313" key="2">
    <source>
        <dbReference type="EMBL" id="GAF98602.1"/>
    </source>
</evidence>
<feature type="non-terminal residue" evidence="2">
    <location>
        <position position="47"/>
    </location>
</feature>
<protein>
    <recommendedName>
        <fullName evidence="1">Oligopeptide transport permease C-like N-terminal domain-containing protein</fullName>
    </recommendedName>
</protein>